<reference evidence="1 2" key="1">
    <citation type="submission" date="2016-11" db="EMBL/GenBank/DDBJ databases">
        <authorList>
            <person name="Jaros S."/>
            <person name="Januszkiewicz K."/>
            <person name="Wedrychowicz H."/>
        </authorList>
    </citation>
    <scope>NUCLEOTIDE SEQUENCE [LARGE SCALE GENOMIC DNA]</scope>
    <source>
        <strain evidence="1 2">KHT3</strain>
    </source>
</reference>
<dbReference type="InterPro" id="IPR008651">
    <property type="entry name" value="Uncharacterised_HicB"/>
</dbReference>
<dbReference type="SUPFAM" id="SSF47598">
    <property type="entry name" value="Ribbon-helix-helix"/>
    <property type="match status" value="1"/>
</dbReference>
<name>A0A1M6VV96_XYLRU</name>
<gene>
    <name evidence="1" type="ORF">SAMN05216463_11433</name>
</gene>
<dbReference type="AlphaFoldDB" id="A0A1M6VV96"/>
<dbReference type="InterPro" id="IPR010985">
    <property type="entry name" value="Ribbon_hlx_hlx"/>
</dbReference>
<dbReference type="InterPro" id="IPR035069">
    <property type="entry name" value="TTHA1013/TTHA0281-like"/>
</dbReference>
<dbReference type="EMBL" id="FRBD01000014">
    <property type="protein sequence ID" value="SHK85329.1"/>
    <property type="molecule type" value="Genomic_DNA"/>
</dbReference>
<dbReference type="Proteomes" id="UP000184130">
    <property type="component" value="Unassembled WGS sequence"/>
</dbReference>
<dbReference type="OrthoDB" id="5297106at2"/>
<dbReference type="RefSeq" id="WP_073208973.1">
    <property type="nucleotide sequence ID" value="NZ_FRBD01000014.1"/>
</dbReference>
<protein>
    <submittedName>
        <fullName evidence="1">Predicted nuclease of the RNAse H fold, HicB family</fullName>
    </submittedName>
</protein>
<sequence length="113" mass="12534">MEYLKYKGYTGSVEYSEEDNCLYGKVQGMSKHAITYEGMDLNELKQDFEGAIDDYIASCAARGVEPCKPYSGTFNVRVSPEIHSAIAALAQKSGITINAYVRQVLAREAEMAY</sequence>
<dbReference type="Pfam" id="PF05534">
    <property type="entry name" value="HicB"/>
    <property type="match status" value="1"/>
</dbReference>
<evidence type="ECO:0000313" key="2">
    <source>
        <dbReference type="Proteomes" id="UP000184130"/>
    </source>
</evidence>
<dbReference type="GO" id="GO:0006355">
    <property type="term" value="P:regulation of DNA-templated transcription"/>
    <property type="evidence" value="ECO:0007669"/>
    <property type="project" value="InterPro"/>
</dbReference>
<accession>A0A1M6VV96</accession>
<proteinExistence type="predicted"/>
<organism evidence="1 2">
    <name type="scientific">Xylanibacter ruminicola</name>
    <name type="common">Prevotella ruminicola</name>
    <dbReference type="NCBI Taxonomy" id="839"/>
    <lineage>
        <taxon>Bacteria</taxon>
        <taxon>Pseudomonadati</taxon>
        <taxon>Bacteroidota</taxon>
        <taxon>Bacteroidia</taxon>
        <taxon>Bacteroidales</taxon>
        <taxon>Prevotellaceae</taxon>
        <taxon>Xylanibacter</taxon>
    </lineage>
</organism>
<evidence type="ECO:0000313" key="1">
    <source>
        <dbReference type="EMBL" id="SHK85329.1"/>
    </source>
</evidence>
<dbReference type="SUPFAM" id="SSF143100">
    <property type="entry name" value="TTHA1013/TTHA0281-like"/>
    <property type="match status" value="1"/>
</dbReference>